<evidence type="ECO:0000256" key="4">
    <source>
        <dbReference type="ARBA" id="ARBA00023237"/>
    </source>
</evidence>
<dbReference type="Proteomes" id="UP001500864">
    <property type="component" value="Unassembled WGS sequence"/>
</dbReference>
<dbReference type="PANTHER" id="PTHR34001">
    <property type="entry name" value="BLL7405 PROTEIN"/>
    <property type="match status" value="1"/>
</dbReference>
<evidence type="ECO:0000256" key="6">
    <source>
        <dbReference type="SAM" id="MobiDB-lite"/>
    </source>
</evidence>
<dbReference type="PANTHER" id="PTHR34001:SF3">
    <property type="entry name" value="BLL7405 PROTEIN"/>
    <property type="match status" value="1"/>
</dbReference>
<accession>A0ABP9MZY8</accession>
<dbReference type="SUPFAM" id="SSF56925">
    <property type="entry name" value="OMPA-like"/>
    <property type="match status" value="2"/>
</dbReference>
<evidence type="ECO:0000256" key="2">
    <source>
        <dbReference type="ARBA" id="ARBA00022729"/>
    </source>
</evidence>
<dbReference type="InterPro" id="IPR051692">
    <property type="entry name" value="OMP-like"/>
</dbReference>
<keyword evidence="4" id="KW-0998">Cell outer membrane</keyword>
<sequence length="566" mass="58145">MNTKRLISASIFALISASAAQAADVMIPHQPARAVQPAIVVPAFTWAGFYLGGQIGGFSGKTDMSVVGKDKNIPLSKDWSPKLSGFEGGLYTGANIDLGDNFIFSIDTDFSWAGQKHTKTITIGAPENTAVDSLVSRSRRSTETVSAKQTSVTQVSAKPDSTASSSTNPAGSAPTSSEGSVQTKQTESAPTKPAAEAGVNAGGNTQRSSTVPSSPTSTTSTPKASASTKLTGIAQTKPATSGGADAAVVLQSLTPQTSSVGRSASSGARSVSLTSNSVKKVGDSGKKAEAVTSGAGKAQSGETRQRVLMSSSSQATQSTATPASVASKVEATVPKQPLVLARSGSFGSEENTASDGGKHAQGHGASHGSGHGSGADPHGKGIHHPHSSNPHAASSRGSNPHGTQNVAGRSAQGTQAADESGTSAYGIEQVKKEIAGLGLNQEGNVETLSHTFKQNWGGATRVRIGFAADRFMPYVAGGIAYGQFQDTISITLKQGGEAASSKNLTDETKTMVGYTLGGGVDFAMTDNILLRAEYRYSDFGKKKFAKEKLEIDYKINDFRVGVAYKF</sequence>
<dbReference type="InterPro" id="IPR027385">
    <property type="entry name" value="Beta-barrel_OMP"/>
</dbReference>
<proteinExistence type="inferred from homology"/>
<dbReference type="Gene3D" id="2.40.160.20">
    <property type="match status" value="1"/>
</dbReference>
<feature type="compositionally biased region" description="Low complexity" evidence="6">
    <location>
        <begin position="258"/>
        <end position="272"/>
    </location>
</feature>
<evidence type="ECO:0000256" key="3">
    <source>
        <dbReference type="ARBA" id="ARBA00023136"/>
    </source>
</evidence>
<feature type="chain" id="PRO_5045236587" description="Outer membrane protein beta-barrel domain-containing protein" evidence="7">
    <location>
        <begin position="23"/>
        <end position="566"/>
    </location>
</feature>
<keyword evidence="3" id="KW-0472">Membrane</keyword>
<feature type="domain" description="Outer membrane protein beta-barrel" evidence="8">
    <location>
        <begin position="456"/>
        <end position="566"/>
    </location>
</feature>
<gene>
    <name evidence="9" type="ORF">GCM10023261_05470</name>
</gene>
<evidence type="ECO:0000256" key="5">
    <source>
        <dbReference type="ARBA" id="ARBA00038306"/>
    </source>
</evidence>
<feature type="signal peptide" evidence="7">
    <location>
        <begin position="1"/>
        <end position="22"/>
    </location>
</feature>
<organism evidence="9 10">
    <name type="scientific">Bartonella jaculi</name>
    <dbReference type="NCBI Taxonomy" id="686226"/>
    <lineage>
        <taxon>Bacteria</taxon>
        <taxon>Pseudomonadati</taxon>
        <taxon>Pseudomonadota</taxon>
        <taxon>Alphaproteobacteria</taxon>
        <taxon>Hyphomicrobiales</taxon>
        <taxon>Bartonellaceae</taxon>
        <taxon>Bartonella</taxon>
    </lineage>
</organism>
<keyword evidence="10" id="KW-1185">Reference proteome</keyword>
<feature type="compositionally biased region" description="Polar residues" evidence="6">
    <location>
        <begin position="143"/>
        <end position="189"/>
    </location>
</feature>
<name>A0ABP9MZY8_9HYPH</name>
<keyword evidence="2 7" id="KW-0732">Signal</keyword>
<evidence type="ECO:0000256" key="1">
    <source>
        <dbReference type="ARBA" id="ARBA00004442"/>
    </source>
</evidence>
<dbReference type="EMBL" id="BAABIZ010000004">
    <property type="protein sequence ID" value="GAA5105773.1"/>
    <property type="molecule type" value="Genomic_DNA"/>
</dbReference>
<comment type="caution">
    <text evidence="9">The sequence shown here is derived from an EMBL/GenBank/DDBJ whole genome shotgun (WGS) entry which is preliminary data.</text>
</comment>
<dbReference type="InterPro" id="IPR011250">
    <property type="entry name" value="OMP/PagP_B-barrel"/>
</dbReference>
<evidence type="ECO:0000256" key="7">
    <source>
        <dbReference type="SAM" id="SignalP"/>
    </source>
</evidence>
<feature type="compositionally biased region" description="Polar residues" evidence="6">
    <location>
        <begin position="396"/>
        <end position="423"/>
    </location>
</feature>
<protein>
    <recommendedName>
        <fullName evidence="8">Outer membrane protein beta-barrel domain-containing protein</fullName>
    </recommendedName>
</protein>
<evidence type="ECO:0000259" key="8">
    <source>
        <dbReference type="Pfam" id="PF13505"/>
    </source>
</evidence>
<comment type="similarity">
    <text evidence="5">Belongs to the Omp25/RopB family.</text>
</comment>
<reference evidence="10" key="1">
    <citation type="journal article" date="2019" name="Int. J. Syst. Evol. Microbiol.">
        <title>The Global Catalogue of Microorganisms (GCM) 10K type strain sequencing project: providing services to taxonomists for standard genome sequencing and annotation.</title>
        <authorList>
            <consortium name="The Broad Institute Genomics Platform"/>
            <consortium name="The Broad Institute Genome Sequencing Center for Infectious Disease"/>
            <person name="Wu L."/>
            <person name="Ma J."/>
        </authorList>
    </citation>
    <scope>NUCLEOTIDE SEQUENCE [LARGE SCALE GENOMIC DNA]</scope>
    <source>
        <strain evidence="10">JCM 17712</strain>
    </source>
</reference>
<dbReference type="RefSeq" id="WP_345114858.1">
    <property type="nucleotide sequence ID" value="NZ_BAABIZ010000004.1"/>
</dbReference>
<dbReference type="Pfam" id="PF13505">
    <property type="entry name" value="OMP_b-brl"/>
    <property type="match status" value="1"/>
</dbReference>
<feature type="compositionally biased region" description="Low complexity" evidence="6">
    <location>
        <begin position="310"/>
        <end position="327"/>
    </location>
</feature>
<feature type="compositionally biased region" description="Low complexity" evidence="6">
    <location>
        <begin position="208"/>
        <end position="229"/>
    </location>
</feature>
<feature type="region of interest" description="Disordered" evidence="6">
    <location>
        <begin position="341"/>
        <end position="424"/>
    </location>
</feature>
<feature type="region of interest" description="Disordered" evidence="6">
    <location>
        <begin position="255"/>
        <end position="329"/>
    </location>
</feature>
<evidence type="ECO:0000313" key="10">
    <source>
        <dbReference type="Proteomes" id="UP001500864"/>
    </source>
</evidence>
<comment type="subcellular location">
    <subcellularLocation>
        <location evidence="1">Cell outer membrane</location>
    </subcellularLocation>
</comment>
<feature type="region of interest" description="Disordered" evidence="6">
    <location>
        <begin position="133"/>
        <end position="230"/>
    </location>
</feature>
<evidence type="ECO:0000313" key="9">
    <source>
        <dbReference type="EMBL" id="GAA5105773.1"/>
    </source>
</evidence>
<feature type="compositionally biased region" description="Basic and acidic residues" evidence="6">
    <location>
        <begin position="280"/>
        <end position="289"/>
    </location>
</feature>
<feature type="compositionally biased region" description="Polar residues" evidence="6">
    <location>
        <begin position="345"/>
        <end position="354"/>
    </location>
</feature>